<dbReference type="EMBL" id="MN539833">
    <property type="protein sequence ID" value="QIR30295.1"/>
    <property type="molecule type" value="Genomic_RNA"/>
</dbReference>
<reference evidence="1" key="1">
    <citation type="journal article" date="2020" name="Virus Evol.">
        <title>Analysis of the virome associated to grapevine downy mildew lesions reveals new mycovirus lineages.</title>
        <authorList>
            <person name="Chiapello M."/>
            <person name="Rodriguez-Romero J."/>
            <person name="Ayllon M.A."/>
            <person name="Turina M."/>
        </authorList>
    </citation>
    <scope>NUCLEOTIDE SEQUENCE</scope>
    <source>
        <strain evidence="1">DMG-B_DN49932</strain>
    </source>
</reference>
<sequence length="717" mass="79819">MEHFSLISALHGALVPRTLSLDTSSLEGRHWMSQGLTLVNSAFMGGSSQTQKLKRGVVDMLLAVYYATSNRVTPGALSAARQMKLFSFIARRLRSMDSMADANRMIRTLKGACHACRQAGLTGQLDGVRSHVGQITFVRRTILSREYLLQLGMGGRALPAAPEHLVKAAVEKQRLLLSKPAASAGFDVDDSVEQFCRVFRLKPCKDIPCMPSLSSGSASYAYSRREGGRAQEVKDILEEDFIKNLSDVPVGGTTTSRITDKLTRMGEFLSQTGYEMESRSVAISELGYKTRVVSCSDPVRTHQSESYRRQLFKLLKRLPCCAAPLRDDIAVMKMRKFSSSSLFVFSADLSSATDNLNHEVITAFCDALNVPFELVTGGTIDDCTITTGTLMGVPCSWPILSLAHAWACWAMGIPLRSFRLKGDDLIGLWPLDVIQRYQQDIQCFTGMPINLDKSFVSKDRGVFCEKNYLLQSRTLVHTAEVIPLRFLVNRSPETGFPYVLKVRKALWAFRGFVQWRRLAAIGRHWTGVSPRLGGMCYLPTEYGGLEVLPHRFGETASKTVASLASAIHDCTLPREVQEMLRMSWTKALPAGSAERLASVRYSVVELGQALKLGGKLSSHLSSLFDRDRELFSLWAHFVSEPAGSVGYHRYYRVVKRLCKRLEKKTLPRHSRLKSWTVQGVRQLVASLKLDSSFATKEVTPEAIRRMADGRTSLAFTQ</sequence>
<proteinExistence type="predicted"/>
<name>A0A6G9RTR4_9VIRU</name>
<keyword evidence="1" id="KW-0548">Nucleotidyltransferase</keyword>
<organism evidence="1">
    <name type="scientific">Plasmopara viticola lesion associated narnavirus 16</name>
    <dbReference type="NCBI Taxonomy" id="2719499"/>
    <lineage>
        <taxon>Viruses</taxon>
        <taxon>Riboviria</taxon>
        <taxon>Orthornavirae</taxon>
        <taxon>Lenarviricota</taxon>
        <taxon>Amabiliviricetes</taxon>
        <taxon>Wolframvirales</taxon>
        <taxon>Narnaviridae</taxon>
        <taxon>Narnavirus</taxon>
    </lineage>
</organism>
<protein>
    <submittedName>
        <fullName evidence="1">RNA-dependent RNA polymerase</fullName>
    </submittedName>
</protein>
<dbReference type="GO" id="GO:0003968">
    <property type="term" value="F:RNA-directed RNA polymerase activity"/>
    <property type="evidence" value="ECO:0007669"/>
    <property type="project" value="UniProtKB-KW"/>
</dbReference>
<keyword evidence="1" id="KW-0808">Transferase</keyword>
<evidence type="ECO:0000313" key="1">
    <source>
        <dbReference type="EMBL" id="QIR30295.1"/>
    </source>
</evidence>
<accession>A0A6G9RTR4</accession>
<keyword evidence="1" id="KW-0696">RNA-directed RNA polymerase</keyword>